<organism evidence="1">
    <name type="scientific">Amphimedon queenslandica</name>
    <name type="common">Sponge</name>
    <dbReference type="NCBI Taxonomy" id="400682"/>
    <lineage>
        <taxon>Eukaryota</taxon>
        <taxon>Metazoa</taxon>
        <taxon>Porifera</taxon>
        <taxon>Demospongiae</taxon>
        <taxon>Heteroscleromorpha</taxon>
        <taxon>Haplosclerida</taxon>
        <taxon>Niphatidae</taxon>
        <taxon>Amphimedon</taxon>
    </lineage>
</organism>
<protein>
    <recommendedName>
        <fullName evidence="2">OTU domain-containing protein</fullName>
    </recommendedName>
</protein>
<proteinExistence type="predicted"/>
<name>A0A1X7VES4_AMPQE</name>
<dbReference type="InParanoid" id="A0A1X7VES4"/>
<dbReference type="EnsemblMetazoa" id="Aqu2.1.38229_001">
    <property type="protein sequence ID" value="Aqu2.1.38229_001"/>
    <property type="gene ID" value="Aqu2.1.38229"/>
</dbReference>
<sequence length="109" mass="12455">LGSPTTEFTVPKGFTDVPIDGNCLFNALSLVITGSYNFIRSDIVRHMPTMENQLRSWLTPYNSVKEYIAGEGKDKYYTWMGDIKILTIGDLLNVCIFSYNESGNKWLRY</sequence>
<dbReference type="STRING" id="400682.A0A1X7VES4"/>
<dbReference type="AlphaFoldDB" id="A0A1X7VES4"/>
<evidence type="ECO:0000313" key="1">
    <source>
        <dbReference type="EnsemblMetazoa" id="Aqu2.1.38229_001"/>
    </source>
</evidence>
<dbReference type="Gene3D" id="3.90.70.80">
    <property type="match status" value="1"/>
</dbReference>
<reference evidence="1" key="1">
    <citation type="submission" date="2017-05" db="UniProtKB">
        <authorList>
            <consortium name="EnsemblMetazoa"/>
        </authorList>
    </citation>
    <scope>IDENTIFICATION</scope>
</reference>
<evidence type="ECO:0008006" key="2">
    <source>
        <dbReference type="Google" id="ProtNLM"/>
    </source>
</evidence>
<accession>A0A1X7VES4</accession>